<evidence type="ECO:0000259" key="1">
    <source>
        <dbReference type="Pfam" id="PF12674"/>
    </source>
</evidence>
<protein>
    <recommendedName>
        <fullName evidence="1">Putative zinc ribbon domain-containing protein</fullName>
    </recommendedName>
</protein>
<reference evidence="2 3" key="1">
    <citation type="submission" date="2018-03" db="EMBL/GenBank/DDBJ databases">
        <title>Ahniella affigens gen. nov., sp. nov., a gammaproteobacterium isolated from sandy soil near a stream.</title>
        <authorList>
            <person name="Ko Y."/>
            <person name="Kim J.-H."/>
        </authorList>
    </citation>
    <scope>NUCLEOTIDE SEQUENCE [LARGE SCALE GENOMIC DNA]</scope>
    <source>
        <strain evidence="2 3">D13</strain>
    </source>
</reference>
<evidence type="ECO:0000313" key="2">
    <source>
        <dbReference type="EMBL" id="AVP95891.1"/>
    </source>
</evidence>
<dbReference type="Pfam" id="PF12674">
    <property type="entry name" value="Zn_ribbon_2"/>
    <property type="match status" value="1"/>
</dbReference>
<dbReference type="OrthoDB" id="7065824at2"/>
<name>A0A2P1PM19_9GAMM</name>
<keyword evidence="3" id="KW-1185">Reference proteome</keyword>
<dbReference type="InterPro" id="IPR025868">
    <property type="entry name" value="Zn_ribbon_dom_put"/>
</dbReference>
<sequence>MRPIMSTQHCPSCGSCGFPMQATADFAGGNPNAAFCSTCADANGALKPFDEVLALNADYLAREQRIEPAAAQAMARALLLASPVWQKQGLHH</sequence>
<proteinExistence type="predicted"/>
<dbReference type="EMBL" id="CP027860">
    <property type="protein sequence ID" value="AVP95891.1"/>
    <property type="molecule type" value="Genomic_DNA"/>
</dbReference>
<gene>
    <name evidence="2" type="ORF">C7S18_01160</name>
</gene>
<feature type="domain" description="Putative zinc ribbon" evidence="1">
    <location>
        <begin position="13"/>
        <end position="85"/>
    </location>
</feature>
<organism evidence="2 3">
    <name type="scientific">Ahniella affigens</name>
    <dbReference type="NCBI Taxonomy" id="2021234"/>
    <lineage>
        <taxon>Bacteria</taxon>
        <taxon>Pseudomonadati</taxon>
        <taxon>Pseudomonadota</taxon>
        <taxon>Gammaproteobacteria</taxon>
        <taxon>Lysobacterales</taxon>
        <taxon>Rhodanobacteraceae</taxon>
        <taxon>Ahniella</taxon>
    </lineage>
</organism>
<dbReference type="KEGG" id="xba:C7S18_01160"/>
<dbReference type="AlphaFoldDB" id="A0A2P1PM19"/>
<evidence type="ECO:0000313" key="3">
    <source>
        <dbReference type="Proteomes" id="UP000241074"/>
    </source>
</evidence>
<reference evidence="2 3" key="2">
    <citation type="submission" date="2018-03" db="EMBL/GenBank/DDBJ databases">
        <authorList>
            <person name="Keele B.F."/>
        </authorList>
    </citation>
    <scope>NUCLEOTIDE SEQUENCE [LARGE SCALE GENOMIC DNA]</scope>
    <source>
        <strain evidence="2 3">D13</strain>
    </source>
</reference>
<accession>A0A2P1PM19</accession>
<dbReference type="Proteomes" id="UP000241074">
    <property type="component" value="Chromosome"/>
</dbReference>